<evidence type="ECO:0000256" key="2">
    <source>
        <dbReference type="ARBA" id="ARBA00023125"/>
    </source>
</evidence>
<dbReference type="Gene3D" id="1.10.10.10">
    <property type="entry name" value="Winged helix-like DNA-binding domain superfamily/Winged helix DNA-binding domain"/>
    <property type="match status" value="1"/>
</dbReference>
<comment type="caution">
    <text evidence="5">The sequence shown here is derived from an EMBL/GenBank/DDBJ whole genome shotgun (WGS) entry which is preliminary data.</text>
</comment>
<protein>
    <submittedName>
        <fullName evidence="5">MarR family transcriptional regulator</fullName>
    </submittedName>
</protein>
<dbReference type="SUPFAM" id="SSF46785">
    <property type="entry name" value="Winged helix' DNA-binding domain"/>
    <property type="match status" value="1"/>
</dbReference>
<reference evidence="6" key="1">
    <citation type="submission" date="2016-03" db="EMBL/GenBank/DDBJ databases">
        <authorList>
            <person name="Johnson T.J."/>
            <person name="Youmans B."/>
            <person name="Case K."/>
            <person name="Noll S."/>
        </authorList>
    </citation>
    <scope>NUCLEOTIDE SEQUENCE [LARGE SCALE GENOMIC DNA]</scope>
    <source>
        <strain evidence="6">UMNLAv8</strain>
    </source>
</reference>
<dbReference type="OrthoDB" id="9791143at2"/>
<feature type="domain" description="HTH hxlR-type" evidence="4">
    <location>
        <begin position="8"/>
        <end position="106"/>
    </location>
</feature>
<name>A0A179CM07_9LACO</name>
<dbReference type="Proteomes" id="UP000078520">
    <property type="component" value="Unassembled WGS sequence"/>
</dbReference>
<organism evidence="5 6">
    <name type="scientific">Ligilactobacillus aviarius</name>
    <dbReference type="NCBI Taxonomy" id="1606"/>
    <lineage>
        <taxon>Bacteria</taxon>
        <taxon>Bacillati</taxon>
        <taxon>Bacillota</taxon>
        <taxon>Bacilli</taxon>
        <taxon>Lactobacillales</taxon>
        <taxon>Lactobacillaceae</taxon>
        <taxon>Ligilactobacillus</taxon>
    </lineage>
</organism>
<dbReference type="InterPro" id="IPR036388">
    <property type="entry name" value="WH-like_DNA-bd_sf"/>
</dbReference>
<dbReference type="GO" id="GO:0003677">
    <property type="term" value="F:DNA binding"/>
    <property type="evidence" value="ECO:0007669"/>
    <property type="project" value="UniProtKB-KW"/>
</dbReference>
<evidence type="ECO:0000259" key="4">
    <source>
        <dbReference type="PROSITE" id="PS51118"/>
    </source>
</evidence>
<evidence type="ECO:0000313" key="6">
    <source>
        <dbReference type="Proteomes" id="UP000078520"/>
    </source>
</evidence>
<keyword evidence="2" id="KW-0238">DNA-binding</keyword>
<dbReference type="PANTHER" id="PTHR33204">
    <property type="entry name" value="TRANSCRIPTIONAL REGULATOR, MARR FAMILY"/>
    <property type="match status" value="1"/>
</dbReference>
<evidence type="ECO:0000256" key="1">
    <source>
        <dbReference type="ARBA" id="ARBA00023015"/>
    </source>
</evidence>
<dbReference type="AlphaFoldDB" id="A0A179CM07"/>
<dbReference type="Pfam" id="PF01638">
    <property type="entry name" value="HxlR"/>
    <property type="match status" value="1"/>
</dbReference>
<dbReference type="EMBL" id="LVKI01000058">
    <property type="protein sequence ID" value="OAQ06472.1"/>
    <property type="molecule type" value="Genomic_DNA"/>
</dbReference>
<dbReference type="PROSITE" id="PS51118">
    <property type="entry name" value="HTH_HXLR"/>
    <property type="match status" value="1"/>
</dbReference>
<proteinExistence type="predicted"/>
<dbReference type="RefSeq" id="WP_064207989.1">
    <property type="nucleotide sequence ID" value="NZ_LVKC01000002.1"/>
</dbReference>
<dbReference type="InterPro" id="IPR002577">
    <property type="entry name" value="HTH_HxlR"/>
</dbReference>
<sequence length="108" mass="12510">MKKILPACPVETTLLLISNKWKVLILRELINQPMRFGQLQKAINRISAKVLTTNLREMESDGLLTRKVFPEVPPHVEYRLTDLGKSLKPVLDSMKDWGTQYQKLVHEK</sequence>
<keyword evidence="3" id="KW-0804">Transcription</keyword>
<dbReference type="InterPro" id="IPR036390">
    <property type="entry name" value="WH_DNA-bd_sf"/>
</dbReference>
<accession>A0A179CM07</accession>
<keyword evidence="1" id="KW-0805">Transcription regulation</keyword>
<evidence type="ECO:0000313" key="5">
    <source>
        <dbReference type="EMBL" id="OAQ06472.1"/>
    </source>
</evidence>
<dbReference type="PANTHER" id="PTHR33204:SF37">
    <property type="entry name" value="HTH-TYPE TRANSCRIPTIONAL REGULATOR YODB"/>
    <property type="match status" value="1"/>
</dbReference>
<evidence type="ECO:0000256" key="3">
    <source>
        <dbReference type="ARBA" id="ARBA00023163"/>
    </source>
</evidence>
<gene>
    <name evidence="5" type="ORF">A3O14_00945</name>
</gene>